<dbReference type="Proteomes" id="UP000319143">
    <property type="component" value="Unassembled WGS sequence"/>
</dbReference>
<sequence length="125" mass="13904">MTLVTIDEADQIQRVGALLGKAALRWRQERKSSEIDSDSLPDRLEFSSVSLLSVTGQNDRAACSVETGSRHETEDTNIVRRTTCQDRDADRRSDPAKQREGCQSDAGHEGNGNRNEERQCDGGQR</sequence>
<feature type="compositionally biased region" description="Basic and acidic residues" evidence="1">
    <location>
        <begin position="114"/>
        <end position="125"/>
    </location>
</feature>
<evidence type="ECO:0000256" key="1">
    <source>
        <dbReference type="SAM" id="MobiDB-lite"/>
    </source>
</evidence>
<feature type="compositionally biased region" description="Basic and acidic residues" evidence="1">
    <location>
        <begin position="68"/>
        <end position="108"/>
    </location>
</feature>
<feature type="region of interest" description="Disordered" evidence="1">
    <location>
        <begin position="56"/>
        <end position="125"/>
    </location>
</feature>
<dbReference type="EMBL" id="SJPV01000033">
    <property type="protein sequence ID" value="TWU27997.1"/>
    <property type="molecule type" value="Genomic_DNA"/>
</dbReference>
<accession>A0A5C6CWR1</accession>
<protein>
    <submittedName>
        <fullName evidence="2">Uncharacterized protein</fullName>
    </submittedName>
</protein>
<organism evidence="2 3">
    <name type="scientific">Novipirellula artificiosorum</name>
    <dbReference type="NCBI Taxonomy" id="2528016"/>
    <lineage>
        <taxon>Bacteria</taxon>
        <taxon>Pseudomonadati</taxon>
        <taxon>Planctomycetota</taxon>
        <taxon>Planctomycetia</taxon>
        <taxon>Pirellulales</taxon>
        <taxon>Pirellulaceae</taxon>
        <taxon>Novipirellula</taxon>
    </lineage>
</organism>
<name>A0A5C6CWR1_9BACT</name>
<gene>
    <name evidence="2" type="ORF">Poly41_69790</name>
</gene>
<proteinExistence type="predicted"/>
<dbReference type="AlphaFoldDB" id="A0A5C6CWR1"/>
<reference evidence="2 3" key="1">
    <citation type="submission" date="2019-02" db="EMBL/GenBank/DDBJ databases">
        <title>Deep-cultivation of Planctomycetes and their phenomic and genomic characterization uncovers novel biology.</title>
        <authorList>
            <person name="Wiegand S."/>
            <person name="Jogler M."/>
            <person name="Boedeker C."/>
            <person name="Pinto D."/>
            <person name="Vollmers J."/>
            <person name="Rivas-Marin E."/>
            <person name="Kohn T."/>
            <person name="Peeters S.H."/>
            <person name="Heuer A."/>
            <person name="Rast P."/>
            <person name="Oberbeckmann S."/>
            <person name="Bunk B."/>
            <person name="Jeske O."/>
            <person name="Meyerdierks A."/>
            <person name="Storesund J.E."/>
            <person name="Kallscheuer N."/>
            <person name="Luecker S."/>
            <person name="Lage O.M."/>
            <person name="Pohl T."/>
            <person name="Merkel B.J."/>
            <person name="Hornburger P."/>
            <person name="Mueller R.-W."/>
            <person name="Bruemmer F."/>
            <person name="Labrenz M."/>
            <person name="Spormann A.M."/>
            <person name="Op Den Camp H."/>
            <person name="Overmann J."/>
            <person name="Amann R."/>
            <person name="Jetten M.S.M."/>
            <person name="Mascher T."/>
            <person name="Medema M.H."/>
            <person name="Devos D.P."/>
            <person name="Kaster A.-K."/>
            <person name="Ovreas L."/>
            <person name="Rohde M."/>
            <person name="Galperin M.Y."/>
            <person name="Jogler C."/>
        </authorList>
    </citation>
    <scope>NUCLEOTIDE SEQUENCE [LARGE SCALE GENOMIC DNA]</scope>
    <source>
        <strain evidence="2 3">Poly41</strain>
    </source>
</reference>
<keyword evidence="3" id="KW-1185">Reference proteome</keyword>
<evidence type="ECO:0000313" key="3">
    <source>
        <dbReference type="Proteomes" id="UP000319143"/>
    </source>
</evidence>
<evidence type="ECO:0000313" key="2">
    <source>
        <dbReference type="EMBL" id="TWU27997.1"/>
    </source>
</evidence>
<comment type="caution">
    <text evidence="2">The sequence shown here is derived from an EMBL/GenBank/DDBJ whole genome shotgun (WGS) entry which is preliminary data.</text>
</comment>